<sequence length="123" mass="14360">MCNLRLFLKCPFTVIDSFYVDVLRHIRIPLLTDALQLVTMCSINPTKDDIIICRVTVNLISSGLLYIHTMAHYIFIWMIYYDVIQTYLTVFINLMTPCPTDCLTGLWLSIYITILRFSDRLIS</sequence>
<keyword evidence="1" id="KW-1133">Transmembrane helix</keyword>
<keyword evidence="1" id="KW-0812">Transmembrane</keyword>
<accession>A0AAV6YVY9</accession>
<proteinExistence type="predicted"/>
<dbReference type="EMBL" id="WNYA01023757">
    <property type="protein sequence ID" value="KAG8538118.1"/>
    <property type="molecule type" value="Genomic_DNA"/>
</dbReference>
<keyword evidence="1" id="KW-0472">Membrane</keyword>
<reference evidence="2" key="1">
    <citation type="thesis" date="2020" institute="ProQuest LLC" country="789 East Eisenhower Parkway, Ann Arbor, MI, USA">
        <title>Comparative Genomics and Chromosome Evolution.</title>
        <authorList>
            <person name="Mudd A.B."/>
        </authorList>
    </citation>
    <scope>NUCLEOTIDE SEQUENCE</scope>
    <source>
        <strain evidence="2">237g6f4</strain>
        <tissue evidence="2">Blood</tissue>
    </source>
</reference>
<dbReference type="Proteomes" id="UP000824782">
    <property type="component" value="Unassembled WGS sequence"/>
</dbReference>
<gene>
    <name evidence="2" type="ORF">GDO81_023267</name>
</gene>
<keyword evidence="3" id="KW-1185">Reference proteome</keyword>
<evidence type="ECO:0000313" key="3">
    <source>
        <dbReference type="Proteomes" id="UP000824782"/>
    </source>
</evidence>
<feature type="transmembrane region" description="Helical" evidence="1">
    <location>
        <begin position="87"/>
        <end position="114"/>
    </location>
</feature>
<evidence type="ECO:0000256" key="1">
    <source>
        <dbReference type="SAM" id="Phobius"/>
    </source>
</evidence>
<feature type="transmembrane region" description="Helical" evidence="1">
    <location>
        <begin position="64"/>
        <end position="81"/>
    </location>
</feature>
<protein>
    <recommendedName>
        <fullName evidence="4">Olfactory receptor</fullName>
    </recommendedName>
</protein>
<evidence type="ECO:0000313" key="2">
    <source>
        <dbReference type="EMBL" id="KAG8538118.1"/>
    </source>
</evidence>
<dbReference type="AlphaFoldDB" id="A0AAV6YVY9"/>
<organism evidence="2 3">
    <name type="scientific">Engystomops pustulosus</name>
    <name type="common">Tungara frog</name>
    <name type="synonym">Physalaemus pustulosus</name>
    <dbReference type="NCBI Taxonomy" id="76066"/>
    <lineage>
        <taxon>Eukaryota</taxon>
        <taxon>Metazoa</taxon>
        <taxon>Chordata</taxon>
        <taxon>Craniata</taxon>
        <taxon>Vertebrata</taxon>
        <taxon>Euteleostomi</taxon>
        <taxon>Amphibia</taxon>
        <taxon>Batrachia</taxon>
        <taxon>Anura</taxon>
        <taxon>Neobatrachia</taxon>
        <taxon>Hyloidea</taxon>
        <taxon>Leptodactylidae</taxon>
        <taxon>Leiuperinae</taxon>
        <taxon>Engystomops</taxon>
    </lineage>
</organism>
<name>A0AAV6YVY9_ENGPU</name>
<evidence type="ECO:0008006" key="4">
    <source>
        <dbReference type="Google" id="ProtNLM"/>
    </source>
</evidence>
<comment type="caution">
    <text evidence="2">The sequence shown here is derived from an EMBL/GenBank/DDBJ whole genome shotgun (WGS) entry which is preliminary data.</text>
</comment>